<protein>
    <submittedName>
        <fullName evidence="3">Uncharacterized protein</fullName>
    </submittedName>
</protein>
<evidence type="ECO:0000256" key="2">
    <source>
        <dbReference type="SAM" id="MobiDB-lite"/>
    </source>
</evidence>
<dbReference type="SUPFAM" id="SSF48452">
    <property type="entry name" value="TPR-like"/>
    <property type="match status" value="1"/>
</dbReference>
<dbReference type="EMBL" id="JARTCD010000096">
    <property type="protein sequence ID" value="KAJ8652698.1"/>
    <property type="molecule type" value="Genomic_DNA"/>
</dbReference>
<dbReference type="AlphaFoldDB" id="A0AAD7USD0"/>
<dbReference type="InterPro" id="IPR011990">
    <property type="entry name" value="TPR-like_helical_dom_sf"/>
</dbReference>
<keyword evidence="1" id="KW-0802">TPR repeat</keyword>
<dbReference type="Gene3D" id="1.25.40.10">
    <property type="entry name" value="Tetratricopeptide repeat domain"/>
    <property type="match status" value="1"/>
</dbReference>
<feature type="repeat" description="TPR" evidence="1">
    <location>
        <begin position="78"/>
        <end position="111"/>
    </location>
</feature>
<comment type="caution">
    <text evidence="3">The sequence shown here is derived from an EMBL/GenBank/DDBJ whole genome shotgun (WGS) entry which is preliminary data.</text>
</comment>
<dbReference type="RefSeq" id="XP_058337612.1">
    <property type="nucleotide sequence ID" value="XM_058491607.1"/>
</dbReference>
<proteinExistence type="predicted"/>
<dbReference type="SUPFAM" id="SSF52058">
    <property type="entry name" value="L domain-like"/>
    <property type="match status" value="1"/>
</dbReference>
<evidence type="ECO:0000256" key="1">
    <source>
        <dbReference type="PROSITE-ProRule" id="PRU00339"/>
    </source>
</evidence>
<evidence type="ECO:0000313" key="3">
    <source>
        <dbReference type="EMBL" id="KAJ8652698.1"/>
    </source>
</evidence>
<feature type="region of interest" description="Disordered" evidence="2">
    <location>
        <begin position="680"/>
        <end position="699"/>
    </location>
</feature>
<dbReference type="InterPro" id="IPR019734">
    <property type="entry name" value="TPR_rpt"/>
</dbReference>
<organism evidence="3 4">
    <name type="scientific">Lichtheimia ornata</name>
    <dbReference type="NCBI Taxonomy" id="688661"/>
    <lineage>
        <taxon>Eukaryota</taxon>
        <taxon>Fungi</taxon>
        <taxon>Fungi incertae sedis</taxon>
        <taxon>Mucoromycota</taxon>
        <taxon>Mucoromycotina</taxon>
        <taxon>Mucoromycetes</taxon>
        <taxon>Mucorales</taxon>
        <taxon>Lichtheimiaceae</taxon>
        <taxon>Lichtheimia</taxon>
    </lineage>
</organism>
<sequence>MTTEDNVYWYRLLKPSNVTVQHGNDGNRIAAANETVQRTLSQLVQVLNERAKLFANSAQFEAALRDAAAIRTVLPFSGLGYLATGDVYCQQGRYAAAISMYDQGLRRVPEIGQYYQQLHQQREKAVTNSNKRVDFISRLPLDIVVTNIIPRVERKFYSYSSSEYLYVSRTWQERFLQQPNGLAFDFGKETATFKRGHDQLVRFAPYVQKLKGKMMEDAELEDLFSRGRFSNLRNLDLCCSGTTLRHPLVNGLRLIADSLTHLAIHHSTSIQLRDILESCPNLVSLTTTQVDAVVPMSPSSRYPKLKNLALYSLSDNDLTHGNMVDVLSRFPSLLSLEVLPMPESSVLPILHEHCPYLQRVCFGVRDDFIDNMNVQPLRKGIRRAYLGEEDNDIAYRQDDLIQFLYHHRKSLETIDIGVNIDDCYPIENYNNPLATLNGQEVQQEDNQGDDGSLQPDNDESDSSFMQLINLRFSNWDFHSTEAFLTWLVVKAPNLKAIHLPQSHLHPRIAKVLCQSKFSKLEIFRAARREDDGVTQFLEYHIGLGEQSTLKEMIMRVDTDMAKILWLPLIFKLRCLKNLELKAYRISIACKPAWEEIGEGCHALEKLTLGVDGSEFYEGILPPLCHVPNLKWLRLSARGLSYTDLLCLLAFPSLEEVSLRHSISDSSFNLLRTHLPKVTMDDQDEIDDDDDDEVDDDDDL</sequence>
<dbReference type="InterPro" id="IPR032675">
    <property type="entry name" value="LRR_dom_sf"/>
</dbReference>
<dbReference type="PROSITE" id="PS50005">
    <property type="entry name" value="TPR"/>
    <property type="match status" value="1"/>
</dbReference>
<gene>
    <name evidence="3" type="ORF">O0I10_011643</name>
</gene>
<name>A0AAD7USD0_9FUNG</name>
<dbReference type="Gene3D" id="3.80.10.10">
    <property type="entry name" value="Ribonuclease Inhibitor"/>
    <property type="match status" value="2"/>
</dbReference>
<reference evidence="3 4" key="1">
    <citation type="submission" date="2023-03" db="EMBL/GenBank/DDBJ databases">
        <title>Genome sequence of Lichtheimia ornata CBS 291.66.</title>
        <authorList>
            <person name="Mohabir J.T."/>
            <person name="Shea T.P."/>
            <person name="Kurbessoian T."/>
            <person name="Berby B."/>
            <person name="Fontaine J."/>
            <person name="Livny J."/>
            <person name="Gnirke A."/>
            <person name="Stajich J.E."/>
            <person name="Cuomo C.A."/>
        </authorList>
    </citation>
    <scope>NUCLEOTIDE SEQUENCE [LARGE SCALE GENOMIC DNA]</scope>
    <source>
        <strain evidence="3">CBS 291.66</strain>
    </source>
</reference>
<dbReference type="Proteomes" id="UP001234581">
    <property type="component" value="Unassembled WGS sequence"/>
</dbReference>
<keyword evidence="4" id="KW-1185">Reference proteome</keyword>
<evidence type="ECO:0000313" key="4">
    <source>
        <dbReference type="Proteomes" id="UP001234581"/>
    </source>
</evidence>
<accession>A0AAD7USD0</accession>
<dbReference type="GeneID" id="83219043"/>